<keyword evidence="3" id="KW-1185">Reference proteome</keyword>
<organism evidence="2 3">
    <name type="scientific">Flavobacterium noncentrifugens</name>
    <dbReference type="NCBI Taxonomy" id="1128970"/>
    <lineage>
        <taxon>Bacteria</taxon>
        <taxon>Pseudomonadati</taxon>
        <taxon>Bacteroidota</taxon>
        <taxon>Flavobacteriia</taxon>
        <taxon>Flavobacteriales</taxon>
        <taxon>Flavobacteriaceae</taxon>
        <taxon>Flavobacterium</taxon>
    </lineage>
</organism>
<gene>
    <name evidence="2" type="ORF">SAMN04487935_2572</name>
</gene>
<evidence type="ECO:0000313" key="3">
    <source>
        <dbReference type="Proteomes" id="UP000199580"/>
    </source>
</evidence>
<feature type="transmembrane region" description="Helical" evidence="1">
    <location>
        <begin position="161"/>
        <end position="179"/>
    </location>
</feature>
<protein>
    <recommendedName>
        <fullName evidence="4">SMODS and SLOG-associating 2TM effector domain-containing protein</fullName>
    </recommendedName>
</protein>
<keyword evidence="1" id="KW-1133">Transmembrane helix</keyword>
<feature type="transmembrane region" description="Helical" evidence="1">
    <location>
        <begin position="42"/>
        <end position="60"/>
    </location>
</feature>
<dbReference type="AlphaFoldDB" id="A0A1G8ZIB1"/>
<dbReference type="Proteomes" id="UP000199580">
    <property type="component" value="Unassembled WGS sequence"/>
</dbReference>
<reference evidence="2 3" key="1">
    <citation type="submission" date="2016-10" db="EMBL/GenBank/DDBJ databases">
        <authorList>
            <person name="de Groot N.N."/>
        </authorList>
    </citation>
    <scope>NUCLEOTIDE SEQUENCE [LARGE SCALE GENOMIC DNA]</scope>
    <source>
        <strain evidence="2 3">CGMCC 1.10076</strain>
    </source>
</reference>
<evidence type="ECO:0008006" key="4">
    <source>
        <dbReference type="Google" id="ProtNLM"/>
    </source>
</evidence>
<keyword evidence="1" id="KW-0472">Membrane</keyword>
<dbReference type="RefSeq" id="WP_091396227.1">
    <property type="nucleotide sequence ID" value="NZ_BKAI01000009.1"/>
</dbReference>
<sequence length="181" mass="21318">MYQIKVKDWRKIPLKNLEFILNQAEVHLKYTLDISDKITTRFYTTLVILVGLFTAGIGYFSNEYSAYGVVYNNKYYINLSFLIILLIKIFFFVYNISPRKFMGLGRSPHELANINLLQPIEDITEEEQYKSLLIGEINNLEIKLEYNTKQNQSRLLILKRLIYSIVLLATTYLILYQLLVL</sequence>
<accession>A0A1G8ZIB1</accession>
<evidence type="ECO:0000313" key="2">
    <source>
        <dbReference type="EMBL" id="SDK13870.1"/>
    </source>
</evidence>
<keyword evidence="1" id="KW-0812">Transmembrane</keyword>
<evidence type="ECO:0000256" key="1">
    <source>
        <dbReference type="SAM" id="Phobius"/>
    </source>
</evidence>
<feature type="transmembrane region" description="Helical" evidence="1">
    <location>
        <begin position="75"/>
        <end position="96"/>
    </location>
</feature>
<dbReference type="EMBL" id="FNEZ01000004">
    <property type="protein sequence ID" value="SDK13870.1"/>
    <property type="molecule type" value="Genomic_DNA"/>
</dbReference>
<proteinExistence type="predicted"/>
<name>A0A1G8ZIB1_9FLAO</name>